<sequence>MVRTAVVGFLALLLAQCRAVDDALLTALSSPETDETQCKELVQNAPKLKGKHLRATMQRSWWDCSLTVVELGTAQGVHDLEAEYNLASRTLKKQLGSLKTAIEGAKTTQVVNPAFEWAQSPNEVFLNVKFAHKLDAPATLDVKVQNVTITEKGVYLYAEKNSKHFELDLSLLLPIVPESSSWQLGSVGRCSFTLVKKMRKKWDRLLSSAKRPQNMHLWWTMQDQYDDELEAMEEEEEKAWMESQKQSKAHFQELQDRKDGKVPKAAAKPKEEEEKGDGKEEEAGSDGDAGEAEIDEEEQKIRKKHEKELKKKLRDINSRRKRLVKDLDSELNAKTKEIDEEMQKKKDEVEEAIKKKKDFVDEEILKDRKAAKEASAKATEEALQALKEPAKKSFSLFGREL</sequence>
<dbReference type="PROSITE" id="PS51203">
    <property type="entry name" value="CS"/>
    <property type="match status" value="1"/>
</dbReference>
<dbReference type="EMBL" id="HBEA01010657">
    <property type="protein sequence ID" value="CAD8258667.1"/>
    <property type="molecule type" value="Transcribed_RNA"/>
</dbReference>
<protein>
    <recommendedName>
        <fullName evidence="3">CS domain-containing protein</fullName>
    </recommendedName>
</protein>
<feature type="chain" id="PRO_5031287481" description="CS domain-containing protein" evidence="2">
    <location>
        <begin position="20"/>
        <end position="401"/>
    </location>
</feature>
<dbReference type="InterPro" id="IPR007052">
    <property type="entry name" value="CS_dom"/>
</dbReference>
<feature type="signal peptide" evidence="2">
    <location>
        <begin position="1"/>
        <end position="19"/>
    </location>
</feature>
<dbReference type="Gene3D" id="2.60.40.790">
    <property type="match status" value="1"/>
</dbReference>
<keyword evidence="2" id="KW-0732">Signal</keyword>
<feature type="domain" description="CS" evidence="3">
    <location>
        <begin position="110"/>
        <end position="206"/>
    </location>
</feature>
<feature type="compositionally biased region" description="Basic and acidic residues" evidence="1">
    <location>
        <begin position="250"/>
        <end position="282"/>
    </location>
</feature>
<dbReference type="InterPro" id="IPR008978">
    <property type="entry name" value="HSP20-like_chaperone"/>
</dbReference>
<name>A0A7R9YCY0_9STRA</name>
<evidence type="ECO:0000313" key="4">
    <source>
        <dbReference type="EMBL" id="CAD8258667.1"/>
    </source>
</evidence>
<proteinExistence type="predicted"/>
<accession>A0A7R9YCY0</accession>
<gene>
    <name evidence="4" type="ORF">PPYR1160_LOCUS8168</name>
</gene>
<dbReference type="AlphaFoldDB" id="A0A7R9YCY0"/>
<dbReference type="Pfam" id="PF04969">
    <property type="entry name" value="CS"/>
    <property type="match status" value="1"/>
</dbReference>
<organism evidence="4">
    <name type="scientific">Pinguiococcus pyrenoidosus</name>
    <dbReference type="NCBI Taxonomy" id="172671"/>
    <lineage>
        <taxon>Eukaryota</taxon>
        <taxon>Sar</taxon>
        <taxon>Stramenopiles</taxon>
        <taxon>Ochrophyta</taxon>
        <taxon>Pinguiophyceae</taxon>
        <taxon>Pinguiochrysidales</taxon>
        <taxon>Pinguiochrysidaceae</taxon>
        <taxon>Pinguiococcus</taxon>
    </lineage>
</organism>
<evidence type="ECO:0000256" key="1">
    <source>
        <dbReference type="SAM" id="MobiDB-lite"/>
    </source>
</evidence>
<dbReference type="SUPFAM" id="SSF49764">
    <property type="entry name" value="HSP20-like chaperones"/>
    <property type="match status" value="1"/>
</dbReference>
<evidence type="ECO:0000259" key="3">
    <source>
        <dbReference type="PROSITE" id="PS51203"/>
    </source>
</evidence>
<evidence type="ECO:0000256" key="2">
    <source>
        <dbReference type="SAM" id="SignalP"/>
    </source>
</evidence>
<reference evidence="4" key="1">
    <citation type="submission" date="2021-01" db="EMBL/GenBank/DDBJ databases">
        <authorList>
            <person name="Corre E."/>
            <person name="Pelletier E."/>
            <person name="Niang G."/>
            <person name="Scheremetjew M."/>
            <person name="Finn R."/>
            <person name="Kale V."/>
            <person name="Holt S."/>
            <person name="Cochrane G."/>
            <person name="Meng A."/>
            <person name="Brown T."/>
            <person name="Cohen L."/>
        </authorList>
    </citation>
    <scope>NUCLEOTIDE SEQUENCE</scope>
    <source>
        <strain evidence="4">CCMP2078</strain>
    </source>
</reference>
<feature type="region of interest" description="Disordered" evidence="1">
    <location>
        <begin position="230"/>
        <end position="309"/>
    </location>
</feature>
<feature type="compositionally biased region" description="Acidic residues" evidence="1">
    <location>
        <begin position="283"/>
        <end position="298"/>
    </location>
</feature>